<organism evidence="3 4">
    <name type="scientific">Nothobranchius furzeri</name>
    <name type="common">Turquoise killifish</name>
    <dbReference type="NCBI Taxonomy" id="105023"/>
    <lineage>
        <taxon>Eukaryota</taxon>
        <taxon>Metazoa</taxon>
        <taxon>Chordata</taxon>
        <taxon>Craniata</taxon>
        <taxon>Vertebrata</taxon>
        <taxon>Euteleostomi</taxon>
        <taxon>Actinopterygii</taxon>
        <taxon>Neopterygii</taxon>
        <taxon>Teleostei</taxon>
        <taxon>Neoteleostei</taxon>
        <taxon>Acanthomorphata</taxon>
        <taxon>Ovalentaria</taxon>
        <taxon>Atherinomorphae</taxon>
        <taxon>Cyprinodontiformes</taxon>
        <taxon>Nothobranchiidae</taxon>
        <taxon>Nothobranchius</taxon>
    </lineage>
</organism>
<evidence type="ECO:0000256" key="1">
    <source>
        <dbReference type="SAM" id="Phobius"/>
    </source>
</evidence>
<dbReference type="GO" id="GO:0005102">
    <property type="term" value="F:signaling receptor binding"/>
    <property type="evidence" value="ECO:0007669"/>
    <property type="project" value="InterPro"/>
</dbReference>
<dbReference type="InterPro" id="IPR009861">
    <property type="entry name" value="HCST"/>
</dbReference>
<reference evidence="3" key="2">
    <citation type="submission" date="2025-09" db="UniProtKB">
        <authorList>
            <consortium name="Ensembl"/>
        </authorList>
    </citation>
    <scope>IDENTIFICATION</scope>
</reference>
<feature type="signal peptide" evidence="2">
    <location>
        <begin position="1"/>
        <end position="24"/>
    </location>
</feature>
<evidence type="ECO:0000313" key="4">
    <source>
        <dbReference type="Proteomes" id="UP000694548"/>
    </source>
</evidence>
<keyword evidence="1" id="KW-0812">Transmembrane</keyword>
<dbReference type="Pfam" id="PF07213">
    <property type="entry name" value="DAP10"/>
    <property type="match status" value="1"/>
</dbReference>
<dbReference type="GO" id="GO:0050776">
    <property type="term" value="P:regulation of immune response"/>
    <property type="evidence" value="ECO:0007669"/>
    <property type="project" value="InterPro"/>
</dbReference>
<keyword evidence="1" id="KW-1133">Transmembrane helix</keyword>
<feature type="transmembrane region" description="Helical" evidence="1">
    <location>
        <begin position="34"/>
        <end position="58"/>
    </location>
</feature>
<dbReference type="Ensembl" id="ENSNFUT00015031019.1">
    <property type="protein sequence ID" value="ENSNFUP00015029690.1"/>
    <property type="gene ID" value="ENSNFUG00015014368.1"/>
</dbReference>
<accession>A0A8C6MB68</accession>
<dbReference type="Proteomes" id="UP000694548">
    <property type="component" value="Unassembled WGS sequence"/>
</dbReference>
<dbReference type="GO" id="GO:0051897">
    <property type="term" value="P:positive regulation of phosphatidylinositol 3-kinase/protein kinase B signal transduction"/>
    <property type="evidence" value="ECO:0007669"/>
    <property type="project" value="InterPro"/>
</dbReference>
<dbReference type="AlphaFoldDB" id="A0A8C6MB68"/>
<dbReference type="GO" id="GO:0016020">
    <property type="term" value="C:membrane"/>
    <property type="evidence" value="ECO:0007669"/>
    <property type="project" value="InterPro"/>
</dbReference>
<evidence type="ECO:0008006" key="5">
    <source>
        <dbReference type="Google" id="ProtNLM"/>
    </source>
</evidence>
<dbReference type="GeneTree" id="ENSGT00730000111885"/>
<dbReference type="GO" id="GO:0043548">
    <property type="term" value="F:phosphatidylinositol 3-kinase binding"/>
    <property type="evidence" value="ECO:0007669"/>
    <property type="project" value="InterPro"/>
</dbReference>
<proteinExistence type="predicted"/>
<feature type="chain" id="PRO_5034686167" description="Hematopoietic cell signal transducer" evidence="2">
    <location>
        <begin position="25"/>
        <end position="94"/>
    </location>
</feature>
<name>A0A8C6MB68_NOTFU</name>
<keyword evidence="1" id="KW-0472">Membrane</keyword>
<protein>
    <recommendedName>
        <fullName evidence="5">Hematopoietic cell signal transducer</fullName>
    </recommendedName>
</protein>
<keyword evidence="4" id="KW-1185">Reference proteome</keyword>
<sequence>KKRISMDVQAAFAVLLMFAATVNADGACDNCFELDAFLFIGMVTADVIVSTVLMIIIYRCNRKTSSDAPPYTPVTVYYPPPPPPPPPPYAHNSK</sequence>
<evidence type="ECO:0000313" key="3">
    <source>
        <dbReference type="Ensembl" id="ENSNFUP00015029690.1"/>
    </source>
</evidence>
<evidence type="ECO:0000256" key="2">
    <source>
        <dbReference type="SAM" id="SignalP"/>
    </source>
</evidence>
<reference evidence="3" key="1">
    <citation type="submission" date="2025-08" db="UniProtKB">
        <authorList>
            <consortium name="Ensembl"/>
        </authorList>
    </citation>
    <scope>IDENTIFICATION</scope>
</reference>
<keyword evidence="2" id="KW-0732">Signal</keyword>